<keyword evidence="5" id="KW-0808">Transferase</keyword>
<dbReference type="EC" id="2.7.1.180" evidence="2"/>
<dbReference type="PANTHER" id="PTHR30040:SF2">
    <property type="entry name" value="FAD:PROTEIN FMN TRANSFERASE"/>
    <property type="match status" value="1"/>
</dbReference>
<dbReference type="InterPro" id="IPR024932">
    <property type="entry name" value="ApbE"/>
</dbReference>
<name>A0A059E0J8_9PROT</name>
<dbReference type="SUPFAM" id="SSF143631">
    <property type="entry name" value="ApbE-like"/>
    <property type="match status" value="1"/>
</dbReference>
<evidence type="ECO:0000313" key="11">
    <source>
        <dbReference type="EMBL" id="KCZ60370.1"/>
    </source>
</evidence>
<dbReference type="InterPro" id="IPR003374">
    <property type="entry name" value="ApbE-like_sf"/>
</dbReference>
<dbReference type="Pfam" id="PF02424">
    <property type="entry name" value="ApbE"/>
    <property type="match status" value="1"/>
</dbReference>
<dbReference type="eggNOG" id="COG3656">
    <property type="taxonomic scope" value="Bacteria"/>
</dbReference>
<keyword evidence="4" id="KW-0285">Flavoprotein</keyword>
<keyword evidence="6" id="KW-0479">Metal-binding</keyword>
<dbReference type="InterPro" id="IPR014469">
    <property type="entry name" value="DUF2271"/>
</dbReference>
<dbReference type="PANTHER" id="PTHR30040">
    <property type="entry name" value="THIAMINE BIOSYNTHESIS LIPOPROTEIN APBE"/>
    <property type="match status" value="1"/>
</dbReference>
<evidence type="ECO:0000256" key="3">
    <source>
        <dbReference type="ARBA" id="ARBA00016337"/>
    </source>
</evidence>
<keyword evidence="12" id="KW-1185">Reference proteome</keyword>
<dbReference type="RefSeq" id="WP_035552158.1">
    <property type="nucleotide sequence ID" value="NZ_AWFH01000023.1"/>
</dbReference>
<comment type="catalytic activity">
    <reaction evidence="10">
        <text>L-threonyl-[protein] + FAD = FMN-L-threonyl-[protein] + AMP + H(+)</text>
        <dbReference type="Rhea" id="RHEA:36847"/>
        <dbReference type="Rhea" id="RHEA-COMP:11060"/>
        <dbReference type="Rhea" id="RHEA-COMP:11061"/>
        <dbReference type="ChEBI" id="CHEBI:15378"/>
        <dbReference type="ChEBI" id="CHEBI:30013"/>
        <dbReference type="ChEBI" id="CHEBI:57692"/>
        <dbReference type="ChEBI" id="CHEBI:74257"/>
        <dbReference type="ChEBI" id="CHEBI:456215"/>
        <dbReference type="EC" id="2.7.1.180"/>
    </reaction>
</comment>
<protein>
    <recommendedName>
        <fullName evidence="3">FAD:protein FMN transferase</fullName>
        <ecNumber evidence="2">2.7.1.180</ecNumber>
    </recommendedName>
    <alternativeName>
        <fullName evidence="9">Flavin transferase</fullName>
    </alternativeName>
</protein>
<evidence type="ECO:0000256" key="10">
    <source>
        <dbReference type="ARBA" id="ARBA00048540"/>
    </source>
</evidence>
<evidence type="ECO:0000256" key="8">
    <source>
        <dbReference type="ARBA" id="ARBA00022842"/>
    </source>
</evidence>
<evidence type="ECO:0000313" key="12">
    <source>
        <dbReference type="Proteomes" id="UP000024547"/>
    </source>
</evidence>
<dbReference type="GO" id="GO:0016740">
    <property type="term" value="F:transferase activity"/>
    <property type="evidence" value="ECO:0007669"/>
    <property type="project" value="UniProtKB-KW"/>
</dbReference>
<evidence type="ECO:0000256" key="2">
    <source>
        <dbReference type="ARBA" id="ARBA00011955"/>
    </source>
</evidence>
<organism evidence="11 12">
    <name type="scientific">Hyphomonas atlantica</name>
    <dbReference type="NCBI Taxonomy" id="1280948"/>
    <lineage>
        <taxon>Bacteria</taxon>
        <taxon>Pseudomonadati</taxon>
        <taxon>Pseudomonadota</taxon>
        <taxon>Alphaproteobacteria</taxon>
        <taxon>Hyphomonadales</taxon>
        <taxon>Hyphomonadaceae</taxon>
        <taxon>Hyphomonas</taxon>
    </lineage>
</organism>
<evidence type="ECO:0000256" key="7">
    <source>
        <dbReference type="ARBA" id="ARBA00022827"/>
    </source>
</evidence>
<proteinExistence type="predicted"/>
<dbReference type="Proteomes" id="UP000024547">
    <property type="component" value="Unassembled WGS sequence"/>
</dbReference>
<reference evidence="11 12" key="1">
    <citation type="journal article" date="2014" name="Antonie Van Leeuwenhoek">
        <title>Hyphomonas beringensis sp. nov. and Hyphomonas chukchiensis sp. nov., isolated from surface seawater of the Bering Sea and Chukchi Sea.</title>
        <authorList>
            <person name="Li C."/>
            <person name="Lai Q."/>
            <person name="Li G."/>
            <person name="Dong C."/>
            <person name="Wang J."/>
            <person name="Liao Y."/>
            <person name="Shao Z."/>
        </authorList>
    </citation>
    <scope>NUCLEOTIDE SEQUENCE [LARGE SCALE GENOMIC DNA]</scope>
    <source>
        <strain evidence="11 12">22II1-22F38</strain>
    </source>
</reference>
<dbReference type="EMBL" id="AWFH01000023">
    <property type="protein sequence ID" value="KCZ60370.1"/>
    <property type="molecule type" value="Genomic_DNA"/>
</dbReference>
<dbReference type="eggNOG" id="COG1477">
    <property type="taxonomic scope" value="Bacteria"/>
</dbReference>
<evidence type="ECO:0000256" key="1">
    <source>
        <dbReference type="ARBA" id="ARBA00001946"/>
    </source>
</evidence>
<dbReference type="GO" id="GO:0046872">
    <property type="term" value="F:metal ion binding"/>
    <property type="evidence" value="ECO:0007669"/>
    <property type="project" value="UniProtKB-KW"/>
</dbReference>
<sequence>MLRYTLIGLAVVCGLTVANREFAHADTFKSHHDYVLGTSFDLVVVAPTQSEATRVETAILEEIERLNSVFSLYQESELRRLNATHEQRVSTDLLEVWNSCEAYRVETDQALSCRVGELVNEWSVAAKSQTLPQRPELRIKAGEIRRADVEIDEGRATIQRPDIVQFNMDALAKGYILDSAVEVGRAAAPSAEGLLLNIGGDIRVWGKGSDDGGQWKVAVTSESELADGASAHGTMLKLTGGAVATSAQSPRSLEINGQEFGHIISPADGWPVSHIKSASVYAASAIEADAIATALMVMELKGGLEFIESKPGVEAEIISSDGRHHATSGWSGLLLQNARSDEVGAVWPDGTEFAVSFEIPEHNVADYERPYVAVWIADAERNLVRILMLAGEEARWMEENYYWHRRFGRKAGSLVDAVSGPTRRPGEYTMKWDGLNDDGEPVPEGEYTLHLEAAREHGGHQHERLSFTLSDQAIAEKLEAGEELGAIAITFGKTG</sequence>
<evidence type="ECO:0000256" key="6">
    <source>
        <dbReference type="ARBA" id="ARBA00022723"/>
    </source>
</evidence>
<comment type="cofactor">
    <cofactor evidence="1">
        <name>Mg(2+)</name>
        <dbReference type="ChEBI" id="CHEBI:18420"/>
    </cofactor>
</comment>
<dbReference type="STRING" id="1280948.HY36_05165"/>
<keyword evidence="8" id="KW-0460">Magnesium</keyword>
<dbReference type="AlphaFoldDB" id="A0A059E0J8"/>
<dbReference type="Gene3D" id="3.10.520.10">
    <property type="entry name" value="ApbE-like domains"/>
    <property type="match status" value="1"/>
</dbReference>
<dbReference type="Gene3D" id="2.60.40.4070">
    <property type="match status" value="1"/>
</dbReference>
<evidence type="ECO:0000256" key="9">
    <source>
        <dbReference type="ARBA" id="ARBA00031306"/>
    </source>
</evidence>
<gene>
    <name evidence="11" type="ORF">HY36_05165</name>
</gene>
<evidence type="ECO:0000256" key="4">
    <source>
        <dbReference type="ARBA" id="ARBA00022630"/>
    </source>
</evidence>
<dbReference type="OrthoDB" id="195316at2"/>
<keyword evidence="7" id="KW-0274">FAD</keyword>
<comment type="caution">
    <text evidence="11">The sequence shown here is derived from an EMBL/GenBank/DDBJ whole genome shotgun (WGS) entry which is preliminary data.</text>
</comment>
<accession>A0A059E0J8</accession>
<dbReference type="Pfam" id="PF10029">
    <property type="entry name" value="DUF2271"/>
    <property type="match status" value="1"/>
</dbReference>
<dbReference type="PATRIC" id="fig|1280948.3.peg.2090"/>
<evidence type="ECO:0000256" key="5">
    <source>
        <dbReference type="ARBA" id="ARBA00022679"/>
    </source>
</evidence>